<reference evidence="1" key="2">
    <citation type="journal article" date="2020" name="Nat. Commun.">
        <title>Large-scale genome sequencing of mycorrhizal fungi provides insights into the early evolution of symbiotic traits.</title>
        <authorList>
            <person name="Miyauchi S."/>
            <person name="Kiss E."/>
            <person name="Kuo A."/>
            <person name="Drula E."/>
            <person name="Kohler A."/>
            <person name="Sanchez-Garcia M."/>
            <person name="Morin E."/>
            <person name="Andreopoulos B."/>
            <person name="Barry K.W."/>
            <person name="Bonito G."/>
            <person name="Buee M."/>
            <person name="Carver A."/>
            <person name="Chen C."/>
            <person name="Cichocki N."/>
            <person name="Clum A."/>
            <person name="Culley D."/>
            <person name="Crous P.W."/>
            <person name="Fauchery L."/>
            <person name="Girlanda M."/>
            <person name="Hayes R.D."/>
            <person name="Keri Z."/>
            <person name="LaButti K."/>
            <person name="Lipzen A."/>
            <person name="Lombard V."/>
            <person name="Magnuson J."/>
            <person name="Maillard F."/>
            <person name="Murat C."/>
            <person name="Nolan M."/>
            <person name="Ohm R.A."/>
            <person name="Pangilinan J."/>
            <person name="Pereira M.F."/>
            <person name="Perotto S."/>
            <person name="Peter M."/>
            <person name="Pfister S."/>
            <person name="Riley R."/>
            <person name="Sitrit Y."/>
            <person name="Stielow J.B."/>
            <person name="Szollosi G."/>
            <person name="Zifcakova L."/>
            <person name="Stursova M."/>
            <person name="Spatafora J.W."/>
            <person name="Tedersoo L."/>
            <person name="Vaario L.M."/>
            <person name="Yamada A."/>
            <person name="Yan M."/>
            <person name="Wang P."/>
            <person name="Xu J."/>
            <person name="Bruns T."/>
            <person name="Baldrian P."/>
            <person name="Vilgalys R."/>
            <person name="Dunand C."/>
            <person name="Henrissat B."/>
            <person name="Grigoriev I.V."/>
            <person name="Hibbett D."/>
            <person name="Nagy L.G."/>
            <person name="Martin F.M."/>
        </authorList>
    </citation>
    <scope>NUCLEOTIDE SEQUENCE</scope>
    <source>
        <strain evidence="1">P2</strain>
    </source>
</reference>
<name>A0ACB6YXB1_THEGA</name>
<reference evidence="1" key="1">
    <citation type="submission" date="2019-10" db="EMBL/GenBank/DDBJ databases">
        <authorList>
            <consortium name="DOE Joint Genome Institute"/>
            <person name="Kuo A."/>
            <person name="Miyauchi S."/>
            <person name="Kiss E."/>
            <person name="Drula E."/>
            <person name="Kohler A."/>
            <person name="Sanchez-Garcia M."/>
            <person name="Andreopoulos B."/>
            <person name="Barry K.W."/>
            <person name="Bonito G."/>
            <person name="Buee M."/>
            <person name="Carver A."/>
            <person name="Chen C."/>
            <person name="Cichocki N."/>
            <person name="Clum A."/>
            <person name="Culley D."/>
            <person name="Crous P.W."/>
            <person name="Fauchery L."/>
            <person name="Girlanda M."/>
            <person name="Hayes R."/>
            <person name="Keri Z."/>
            <person name="Labutti K."/>
            <person name="Lipzen A."/>
            <person name="Lombard V."/>
            <person name="Magnuson J."/>
            <person name="Maillard F."/>
            <person name="Morin E."/>
            <person name="Murat C."/>
            <person name="Nolan M."/>
            <person name="Ohm R."/>
            <person name="Pangilinan J."/>
            <person name="Pereira M."/>
            <person name="Perotto S."/>
            <person name="Peter M."/>
            <person name="Riley R."/>
            <person name="Sitrit Y."/>
            <person name="Stielow B."/>
            <person name="Szollosi G."/>
            <person name="Zifcakova L."/>
            <person name="Stursova M."/>
            <person name="Spatafora J.W."/>
            <person name="Tedersoo L."/>
            <person name="Vaario L.-M."/>
            <person name="Yamada A."/>
            <person name="Yan M."/>
            <person name="Wang P."/>
            <person name="Xu J."/>
            <person name="Bruns T."/>
            <person name="Baldrian P."/>
            <person name="Vilgalys R."/>
            <person name="Henrissat B."/>
            <person name="Grigoriev I.V."/>
            <person name="Hibbett D."/>
            <person name="Nagy L.G."/>
            <person name="Martin F.M."/>
        </authorList>
    </citation>
    <scope>NUCLEOTIDE SEQUENCE</scope>
    <source>
        <strain evidence="1">P2</strain>
    </source>
</reference>
<gene>
    <name evidence="1" type="ORF">BDM02DRAFT_2703619</name>
</gene>
<proteinExistence type="predicted"/>
<feature type="non-terminal residue" evidence="1">
    <location>
        <position position="559"/>
    </location>
</feature>
<protein>
    <submittedName>
        <fullName evidence="1">Uncharacterized protein</fullName>
    </submittedName>
</protein>
<organism evidence="1 2">
    <name type="scientific">Thelephora ganbajun</name>
    <name type="common">Ganba fungus</name>
    <dbReference type="NCBI Taxonomy" id="370292"/>
    <lineage>
        <taxon>Eukaryota</taxon>
        <taxon>Fungi</taxon>
        <taxon>Dikarya</taxon>
        <taxon>Basidiomycota</taxon>
        <taxon>Agaricomycotina</taxon>
        <taxon>Agaricomycetes</taxon>
        <taxon>Thelephorales</taxon>
        <taxon>Thelephoraceae</taxon>
        <taxon>Thelephora</taxon>
    </lineage>
</organism>
<dbReference type="Proteomes" id="UP000886501">
    <property type="component" value="Unassembled WGS sequence"/>
</dbReference>
<keyword evidence="2" id="KW-1185">Reference proteome</keyword>
<comment type="caution">
    <text evidence="1">The sequence shown here is derived from an EMBL/GenBank/DDBJ whole genome shotgun (WGS) entry which is preliminary data.</text>
</comment>
<evidence type="ECO:0000313" key="2">
    <source>
        <dbReference type="Proteomes" id="UP000886501"/>
    </source>
</evidence>
<dbReference type="EMBL" id="MU118702">
    <property type="protein sequence ID" value="KAF9642095.1"/>
    <property type="molecule type" value="Genomic_DNA"/>
</dbReference>
<evidence type="ECO:0000313" key="1">
    <source>
        <dbReference type="EMBL" id="KAF9642095.1"/>
    </source>
</evidence>
<sequence length="559" mass="62797">MDWVWRRRDFTFPISARMSWFKKSKKPRQPSQQPISLGIPILSIGADPDIGPEAVNDRRGSQVAFRDRSMNQRLQVSSASTPTHELLREREHERELPSNLPNGQLSHNAPDLSSAESQSETQNRVECEDRATVTERPHEAPPEPISEDDRTGKNAHDTVQSEGSGVVERDGKDTALGVAAIRVDVQKGPARGFGSLKDVLGTISAVYKAATVGNKIEVLLSRIEALEARFATPPGNVAEQRRRSELIRKFRGIEGQLWTLSEKRGPRQLGEHVQDDEGASGLLEDLREIISAYQMVQQIAMHKQACKLINPAEASILNNFRRAQGAEYRHSDRRGCLKGTRIAVLDQIECWTWDFDKPPVYWLNGLAGTGKSTISQTIAERVFAGGQLGASFFCSRDFEDRSNLYYIFPTLAVQLARKYTEFRSIFVPLVQSDPEIAHESLYNQMKKLIVEPLEKSAISTVIVIDALDECKDREPASAILSVLGQFVSEIPKVKFFLTGRPEPRIREGFRIPLLAEATDVFVLHEVESSRVDSDIQLFFKHSFLEIADRRGGRNDWPTE</sequence>
<accession>A0ACB6YXB1</accession>